<dbReference type="EMBL" id="CH474014">
    <property type="protein sequence ID" value="EDL90593.1"/>
    <property type="molecule type" value="Genomic_DNA"/>
</dbReference>
<evidence type="ECO:0000313" key="2">
    <source>
        <dbReference type="EMBL" id="EDL90593.1"/>
    </source>
</evidence>
<feature type="region of interest" description="Disordered" evidence="1">
    <location>
        <begin position="1"/>
        <end position="61"/>
    </location>
</feature>
<dbReference type="AlphaFoldDB" id="A6K2D7"/>
<evidence type="ECO:0000256" key="1">
    <source>
        <dbReference type="SAM" id="MobiDB-lite"/>
    </source>
</evidence>
<proteinExistence type="predicted"/>
<dbReference type="Proteomes" id="UP000234681">
    <property type="component" value="Chromosome X"/>
</dbReference>
<evidence type="ECO:0000313" key="3">
    <source>
        <dbReference type="Proteomes" id="UP000234681"/>
    </source>
</evidence>
<feature type="compositionally biased region" description="Low complexity" evidence="1">
    <location>
        <begin position="51"/>
        <end position="60"/>
    </location>
</feature>
<protein>
    <submittedName>
        <fullName evidence="2">RCG49702</fullName>
    </submittedName>
</protein>
<gene>
    <name evidence="2" type="ORF">rCG_49702</name>
</gene>
<accession>A6K2D7</accession>
<sequence>MKVERSLHPSRRTKSQRPVHTRIQEEPSTSQQSRPSGAHLVREQMNKNDNPSAPAAAEAVPPCPNIASVPIEAVDIPTPQVGPKS</sequence>
<reference evidence="2 3" key="1">
    <citation type="submission" date="2005-09" db="EMBL/GenBank/DDBJ databases">
        <authorList>
            <person name="Mural R.J."/>
            <person name="Li P.W."/>
            <person name="Adams M.D."/>
            <person name="Amanatides P.G."/>
            <person name="Baden-Tillson H."/>
            <person name="Barnstead M."/>
            <person name="Chin S.H."/>
            <person name="Dew I."/>
            <person name="Evans C.A."/>
            <person name="Ferriera S."/>
            <person name="Flanigan M."/>
            <person name="Fosler C."/>
            <person name="Glodek A."/>
            <person name="Gu Z."/>
            <person name="Holt R.A."/>
            <person name="Jennings D."/>
            <person name="Kraft C.L."/>
            <person name="Lu F."/>
            <person name="Nguyen T."/>
            <person name="Nusskern D.R."/>
            <person name="Pfannkoch C.M."/>
            <person name="Sitter C."/>
            <person name="Sutton G.G."/>
            <person name="Venter J.C."/>
            <person name="Wang Z."/>
            <person name="Woodage T."/>
            <person name="Zheng X.H."/>
            <person name="Zhong F."/>
        </authorList>
    </citation>
    <scope>NUCLEOTIDE SEQUENCE [LARGE SCALE GENOMIC DNA]</scope>
    <source>
        <strain>BN</strain>
        <strain evidence="3">Sprague-Dawley</strain>
    </source>
</reference>
<organism evidence="2 3">
    <name type="scientific">Rattus norvegicus</name>
    <name type="common">Rat</name>
    <dbReference type="NCBI Taxonomy" id="10116"/>
    <lineage>
        <taxon>Eukaryota</taxon>
        <taxon>Metazoa</taxon>
        <taxon>Chordata</taxon>
        <taxon>Craniata</taxon>
        <taxon>Vertebrata</taxon>
        <taxon>Euteleostomi</taxon>
        <taxon>Mammalia</taxon>
        <taxon>Eutheria</taxon>
        <taxon>Euarchontoglires</taxon>
        <taxon>Glires</taxon>
        <taxon>Rodentia</taxon>
        <taxon>Myomorpha</taxon>
        <taxon>Muroidea</taxon>
        <taxon>Muridae</taxon>
        <taxon>Murinae</taxon>
        <taxon>Rattus</taxon>
    </lineage>
</organism>
<feature type="compositionally biased region" description="Polar residues" evidence="1">
    <location>
        <begin position="26"/>
        <end position="35"/>
    </location>
</feature>
<name>A6K2D7_RAT</name>
<feature type="compositionally biased region" description="Basic residues" evidence="1">
    <location>
        <begin position="8"/>
        <end position="20"/>
    </location>
</feature>